<dbReference type="InterPro" id="IPR053148">
    <property type="entry name" value="PD-DEXK-like_domain"/>
</dbReference>
<dbReference type="Proteomes" id="UP000306918">
    <property type="component" value="Unassembled WGS sequence"/>
</dbReference>
<accession>A0A4S8HZG7</accession>
<organism evidence="2 3">
    <name type="scientific">Niastella caeni</name>
    <dbReference type="NCBI Taxonomy" id="2569763"/>
    <lineage>
        <taxon>Bacteria</taxon>
        <taxon>Pseudomonadati</taxon>
        <taxon>Bacteroidota</taxon>
        <taxon>Chitinophagia</taxon>
        <taxon>Chitinophagales</taxon>
        <taxon>Chitinophagaceae</taxon>
        <taxon>Niastella</taxon>
    </lineage>
</organism>
<gene>
    <name evidence="2" type="ORF">FAM09_10240</name>
</gene>
<sequence>MRKSGRVATVTMKNPYIFDFPDIETPIHEHDLERALTKHIQRFLLELGKGFAYVGNQIREFKRLWV</sequence>
<protein>
    <submittedName>
        <fullName evidence="2">DUF1016 domain-containing protein</fullName>
    </submittedName>
</protein>
<dbReference type="Pfam" id="PF06250">
    <property type="entry name" value="YhcG_C"/>
    <property type="match status" value="1"/>
</dbReference>
<proteinExistence type="predicted"/>
<dbReference type="OrthoDB" id="9801263at2"/>
<evidence type="ECO:0000313" key="2">
    <source>
        <dbReference type="EMBL" id="THU40239.1"/>
    </source>
</evidence>
<name>A0A4S8HZG7_9BACT</name>
<dbReference type="PANTHER" id="PTHR30547">
    <property type="entry name" value="UNCHARACTERIZED PROTEIN YHCG-RELATED"/>
    <property type="match status" value="1"/>
</dbReference>
<comment type="caution">
    <text evidence="2">The sequence shown here is derived from an EMBL/GenBank/DDBJ whole genome shotgun (WGS) entry which is preliminary data.</text>
</comment>
<reference evidence="2 3" key="1">
    <citation type="submission" date="2019-04" db="EMBL/GenBank/DDBJ databases">
        <title>Niastella caeni sp. nov., isolated from activated sludge.</title>
        <authorList>
            <person name="Sheng M."/>
        </authorList>
    </citation>
    <scope>NUCLEOTIDE SEQUENCE [LARGE SCALE GENOMIC DNA]</scope>
    <source>
        <strain evidence="2 3">HX-2-15</strain>
    </source>
</reference>
<evidence type="ECO:0000259" key="1">
    <source>
        <dbReference type="Pfam" id="PF06250"/>
    </source>
</evidence>
<evidence type="ECO:0000313" key="3">
    <source>
        <dbReference type="Proteomes" id="UP000306918"/>
    </source>
</evidence>
<keyword evidence="3" id="KW-1185">Reference proteome</keyword>
<dbReference type="InterPro" id="IPR009362">
    <property type="entry name" value="YhcG_C"/>
</dbReference>
<feature type="domain" description="YhcG PDDEXK nuclease" evidence="1">
    <location>
        <begin position="11"/>
        <end position="59"/>
    </location>
</feature>
<dbReference type="AlphaFoldDB" id="A0A4S8HZG7"/>
<dbReference type="PANTHER" id="PTHR30547:SF0">
    <property type="entry name" value="BLR8175 PROTEIN"/>
    <property type="match status" value="1"/>
</dbReference>
<dbReference type="EMBL" id="STFF01000002">
    <property type="protein sequence ID" value="THU40239.1"/>
    <property type="molecule type" value="Genomic_DNA"/>
</dbReference>